<evidence type="ECO:0000256" key="1">
    <source>
        <dbReference type="SAM" id="MobiDB-lite"/>
    </source>
</evidence>
<evidence type="ECO:0000313" key="2">
    <source>
        <dbReference type="EMBL" id="MXR22057.1"/>
    </source>
</evidence>
<dbReference type="EMBL" id="WUUU01000192">
    <property type="protein sequence ID" value="MXR22057.1"/>
    <property type="molecule type" value="Genomic_DNA"/>
</dbReference>
<comment type="caution">
    <text evidence="2">The sequence shown here is derived from an EMBL/GenBank/DDBJ whole genome shotgun (WGS) entry which is preliminary data.</text>
</comment>
<keyword evidence="3" id="KW-1185">Reference proteome</keyword>
<dbReference type="OrthoDB" id="201863at2157"/>
<dbReference type="RefSeq" id="WP_159527452.1">
    <property type="nucleotide sequence ID" value="NZ_WUUU01000192.1"/>
</dbReference>
<dbReference type="Proteomes" id="UP000471521">
    <property type="component" value="Unassembled WGS sequence"/>
</dbReference>
<name>A0A6B0SLD1_9EURY</name>
<sequence length="496" mass="53707">MHRRALLSSLAATTAALAGCATRSGDGTETSTTDDRTTDQPTTSDGELPEIEAGAASVVELETGPRTYAFSSTAMHAEDGVRVRLAFDRTATSDHPARLVGWLENGYDYANTVEVQWLPVVGRTYGRQPRGYDHEARLHFAPTENNDLAETVPEVVRDETGYWRVEDVGPWMTERRRFEAGERVRLEYVLVGEPGMPGRPTGQYEFRGPDSQARVSVWDTTSPGSDADSRFAGRSVPALSEDAATQWFHDSDESAVAYLKPARERAELDAAVDFEFVNHSHESAQCGHWNLHKLVDGEWFHVGPGIHTDDCRMAAPGARKEWSLRAFNADPVPCDGAGGGCAGGLTRGFLGGGEYAVVVGFGHPGDQSAALVELVGDPVDITHTEDATVEVEGDTATVTLDRYGDGEHPPDASLALARTSDADERLLPEQVMGGHELQSRGSGLRNALAAMDEGVDRVVVRADEHVVDGALGYDEAVRQFELRGEAYEVVRVDAEE</sequence>
<gene>
    <name evidence="2" type="ORF">GRX66_16170</name>
</gene>
<proteinExistence type="predicted"/>
<accession>A0A6B0SLD1</accession>
<protein>
    <submittedName>
        <fullName evidence="2">Uncharacterized protein</fullName>
    </submittedName>
</protein>
<dbReference type="AlphaFoldDB" id="A0A6B0SLD1"/>
<dbReference type="PROSITE" id="PS51257">
    <property type="entry name" value="PROKAR_LIPOPROTEIN"/>
    <property type="match status" value="1"/>
</dbReference>
<evidence type="ECO:0000313" key="3">
    <source>
        <dbReference type="Proteomes" id="UP000471521"/>
    </source>
</evidence>
<reference evidence="2 3" key="1">
    <citation type="submission" date="2019-12" db="EMBL/GenBank/DDBJ databases">
        <title>Isolation and characterization of three novel carbon monoxide-oxidizing members of Halobacteria from salione crusts and soils.</title>
        <authorList>
            <person name="Myers M.R."/>
            <person name="King G.M."/>
        </authorList>
    </citation>
    <scope>NUCLEOTIDE SEQUENCE [LARGE SCALE GENOMIC DNA]</scope>
    <source>
        <strain evidence="2 3">PCN9</strain>
    </source>
</reference>
<feature type="compositionally biased region" description="Low complexity" evidence="1">
    <location>
        <begin position="21"/>
        <end position="31"/>
    </location>
</feature>
<feature type="region of interest" description="Disordered" evidence="1">
    <location>
        <begin position="21"/>
        <end position="48"/>
    </location>
</feature>
<organism evidence="2 3">
    <name type="scientific">Halobacterium bonnevillei</name>
    <dbReference type="NCBI Taxonomy" id="2692200"/>
    <lineage>
        <taxon>Archaea</taxon>
        <taxon>Methanobacteriati</taxon>
        <taxon>Methanobacteriota</taxon>
        <taxon>Stenosarchaea group</taxon>
        <taxon>Halobacteria</taxon>
        <taxon>Halobacteriales</taxon>
        <taxon>Halobacteriaceae</taxon>
        <taxon>Halobacterium</taxon>
    </lineage>
</organism>